<feature type="domain" description="Response regulatory" evidence="7">
    <location>
        <begin position="1296"/>
        <end position="1412"/>
    </location>
</feature>
<keyword evidence="10" id="KW-1185">Reference proteome</keyword>
<feature type="domain" description="Response regulatory" evidence="7">
    <location>
        <begin position="674"/>
        <end position="789"/>
    </location>
</feature>
<keyword evidence="9" id="KW-0808">Transferase</keyword>
<sequence length="1433" mass="155545">MTAEPNENVHASLQAASTVVSMSAPATAQAPPGMAEMVRDFDWSATPLGNAASWSRSLQTVVRLMLGSRYAMWLAWGPELTFLCNDAYRPTLGVKQRFIGAPAREVWAEVWQEAGSRIEYVLSTGEATWDENLLLILERNGFKEETWHTFSYSPAHGDSGRVEGMLCVVTEDTRRVLSERRLATVAQLSGAARHVQTTALACEEMLAVLGENRRDLPFVALYLAGAGAQEPGAAFARCAGSTHPLAANLPADAAHASALAEAMREAARTRALVVAEALDDMLPALSAWPEPASRAVIVPLMRQGPHASDAPFGYLVAGVSPRLALDDDYRRFFELIATQAGSTLEGVRAFESERERAEQLAALDRAKTAFFSNVSHELRTPLMLMLSPLEDLVESEPRGERLALLRLARRSGHRLLRLVNSLLDFARIEAGRIDVCFEPTELARLTQAAASHFRSAIERAGLALRVQCSLDEPVFVDRQMWEKIVLNLISNAFKFTLTGHIEVRLARERGHAVLTVEDTGNGIPAHEMGRIFERFHRVEGTHGRSQEGSGIGLALVQELVKLHGGTIEAASELGRGSRFTVRVPTGSAHLPPERIRGRAPEHAAPNPAGVFADEAAGWLGLAAQGEAEEDEARAPASASDRNGGEHEGADGGLVAGTWTPTLRDRRFAGTFGARVLLVDDNADMRAYVGSLLAPAYRVEVAADGVAALEAARRATPDLILSDVMMPRLDGFGLLAAVRRDSALRDVPFILLSARAGEEARIDGLDAGADDYLVKPFPARELSARVGSLLERTQIRRANEQLLELALSSLQDPFFLVDESARITLVNPRFLEMAGLPAAQVLGQPLFDVCPELAHNGFAETLLDALRTRAAHQCETHGPTRERWFETRIYPAAAAQGAAVLMSDVTGRKRDQEALRLRTAQFETLLNEAPLGVYLVDQDLRIRQVNPAAQPLLGGEPDLIGQDIGAVMRRVWSDAYADEIVAIFRRTLATGAPHHTPERMETRRDSDVTECYEWEVHRTPLPENRFGLVCYLRNISAQVRVRRQLEEADHQKDQFLATLSHELRNPLAPIRSAAAILDSALLTPEQLRWAIDVIRRQVGHMSGLLDDLLDLARITCGKLDLRRDVVGLGGVVRTAVEASRPLLERKRHQLFVHAPNADVLVDADPLRLAQVISNLLNNAGKYTDPGGRIEVTVGVEGALVELSVKDNGIGLPPDAHERLFAMFAQIDAGSSRAEGGLGVGLALSKGLVELHGGTIRASSDGIQLGSEFVVSLPIVVPTTPERGAAKESTLIARAVRRVLVVDDNRDAAESLAMLLSIAGHDVRVAHAGEAALALARAFEPQAVLLDLGMPDLSGYEVARALRAMPQARDMVVVALTGWGQDEDRRKTIAAGFDWHITKPADPDQIKALLGCSRGELQAARNAGFALPPHGGSER</sequence>
<dbReference type="InterPro" id="IPR003661">
    <property type="entry name" value="HisK_dim/P_dom"/>
</dbReference>
<dbReference type="PROSITE" id="PS50112">
    <property type="entry name" value="PAS"/>
    <property type="match status" value="2"/>
</dbReference>
<dbReference type="SUPFAM" id="SSF55781">
    <property type="entry name" value="GAF domain-like"/>
    <property type="match status" value="1"/>
</dbReference>
<organism evidence="9 10">
    <name type="scientific">Paraburkholderia unamae</name>
    <dbReference type="NCBI Taxonomy" id="219649"/>
    <lineage>
        <taxon>Bacteria</taxon>
        <taxon>Pseudomonadati</taxon>
        <taxon>Pseudomonadota</taxon>
        <taxon>Betaproteobacteria</taxon>
        <taxon>Burkholderiales</taxon>
        <taxon>Burkholderiaceae</taxon>
        <taxon>Paraburkholderia</taxon>
    </lineage>
</organism>
<dbReference type="SMART" id="SM00448">
    <property type="entry name" value="REC"/>
    <property type="match status" value="2"/>
</dbReference>
<proteinExistence type="predicted"/>
<feature type="region of interest" description="Disordered" evidence="5">
    <location>
        <begin position="625"/>
        <end position="655"/>
    </location>
</feature>
<dbReference type="PRINTS" id="PR00344">
    <property type="entry name" value="BCTRLSENSOR"/>
</dbReference>
<evidence type="ECO:0000256" key="3">
    <source>
        <dbReference type="ARBA" id="ARBA00022553"/>
    </source>
</evidence>
<dbReference type="SUPFAM" id="SSF52172">
    <property type="entry name" value="CheY-like"/>
    <property type="match status" value="2"/>
</dbReference>
<evidence type="ECO:0000256" key="2">
    <source>
        <dbReference type="ARBA" id="ARBA00012438"/>
    </source>
</evidence>
<name>A0ABX5KAS8_9BURK</name>
<dbReference type="GO" id="GO:0016301">
    <property type="term" value="F:kinase activity"/>
    <property type="evidence" value="ECO:0007669"/>
    <property type="project" value="UniProtKB-KW"/>
</dbReference>
<dbReference type="InterPro" id="IPR036097">
    <property type="entry name" value="HisK_dim/P_sf"/>
</dbReference>
<dbReference type="InterPro" id="IPR036890">
    <property type="entry name" value="HATPase_C_sf"/>
</dbReference>
<dbReference type="InterPro" id="IPR011006">
    <property type="entry name" value="CheY-like_superfamily"/>
</dbReference>
<dbReference type="NCBIfam" id="TIGR00229">
    <property type="entry name" value="sensory_box"/>
    <property type="match status" value="1"/>
</dbReference>
<dbReference type="CDD" id="cd17580">
    <property type="entry name" value="REC_2_DhkD-like"/>
    <property type="match status" value="1"/>
</dbReference>
<dbReference type="Pfam" id="PF08448">
    <property type="entry name" value="PAS_4"/>
    <property type="match status" value="2"/>
</dbReference>
<dbReference type="SMART" id="SM00388">
    <property type="entry name" value="HisKA"/>
    <property type="match status" value="2"/>
</dbReference>
<evidence type="ECO:0000256" key="4">
    <source>
        <dbReference type="PROSITE-ProRule" id="PRU00169"/>
    </source>
</evidence>
<dbReference type="Gene3D" id="3.40.50.2300">
    <property type="match status" value="2"/>
</dbReference>
<dbReference type="PANTHER" id="PTHR43547:SF2">
    <property type="entry name" value="HYBRID SIGNAL TRANSDUCTION HISTIDINE KINASE C"/>
    <property type="match status" value="1"/>
</dbReference>
<feature type="domain" description="Histidine kinase" evidence="6">
    <location>
        <begin position="373"/>
        <end position="587"/>
    </location>
</feature>
<dbReference type="CDD" id="cd00130">
    <property type="entry name" value="PAS"/>
    <property type="match status" value="2"/>
</dbReference>
<accession>A0ABX5KAS8</accession>
<dbReference type="EC" id="2.7.13.3" evidence="2"/>
<feature type="modified residue" description="4-aspartylphosphate" evidence="4">
    <location>
        <position position="1345"/>
    </location>
</feature>
<feature type="domain" description="PAS" evidence="8">
    <location>
        <begin position="917"/>
        <end position="953"/>
    </location>
</feature>
<dbReference type="InterPro" id="IPR035965">
    <property type="entry name" value="PAS-like_dom_sf"/>
</dbReference>
<dbReference type="InterPro" id="IPR005467">
    <property type="entry name" value="His_kinase_dom"/>
</dbReference>
<comment type="caution">
    <text evidence="9">The sequence shown here is derived from an EMBL/GenBank/DDBJ whole genome shotgun (WGS) entry which is preliminary data.</text>
</comment>
<evidence type="ECO:0000256" key="5">
    <source>
        <dbReference type="SAM" id="MobiDB-lite"/>
    </source>
</evidence>
<dbReference type="InterPro" id="IPR003594">
    <property type="entry name" value="HATPase_dom"/>
</dbReference>
<keyword evidence="3 4" id="KW-0597">Phosphoprotein</keyword>
<dbReference type="EMBL" id="QEOB01000025">
    <property type="protein sequence ID" value="PVX72277.1"/>
    <property type="molecule type" value="Genomic_DNA"/>
</dbReference>
<feature type="modified residue" description="4-aspartylphosphate" evidence="4">
    <location>
        <position position="722"/>
    </location>
</feature>
<evidence type="ECO:0000313" key="9">
    <source>
        <dbReference type="EMBL" id="PVX72277.1"/>
    </source>
</evidence>
<keyword evidence="9" id="KW-0418">Kinase</keyword>
<comment type="catalytic activity">
    <reaction evidence="1">
        <text>ATP + protein L-histidine = ADP + protein N-phospho-L-histidine.</text>
        <dbReference type="EC" id="2.7.13.3"/>
    </reaction>
</comment>
<evidence type="ECO:0000259" key="7">
    <source>
        <dbReference type="PROSITE" id="PS50110"/>
    </source>
</evidence>
<dbReference type="Pfam" id="PF02518">
    <property type="entry name" value="HATPase_c"/>
    <property type="match status" value="2"/>
</dbReference>
<evidence type="ECO:0000259" key="8">
    <source>
        <dbReference type="PROSITE" id="PS50112"/>
    </source>
</evidence>
<dbReference type="RefSeq" id="WP_165842090.1">
    <property type="nucleotide sequence ID" value="NZ_QEOB01000025.1"/>
</dbReference>
<dbReference type="PROSITE" id="PS50109">
    <property type="entry name" value="HIS_KIN"/>
    <property type="match status" value="2"/>
</dbReference>
<evidence type="ECO:0000313" key="10">
    <source>
        <dbReference type="Proteomes" id="UP000245712"/>
    </source>
</evidence>
<dbReference type="CDD" id="cd00082">
    <property type="entry name" value="HisKA"/>
    <property type="match status" value="2"/>
</dbReference>
<reference evidence="9 10" key="1">
    <citation type="submission" date="2018-05" db="EMBL/GenBank/DDBJ databases">
        <title>Genomic Encyclopedia of Type Strains, Phase IV (KMG-V): Genome sequencing to study the core and pangenomes of soil and plant-associated prokaryotes.</title>
        <authorList>
            <person name="Whitman W."/>
        </authorList>
    </citation>
    <scope>NUCLEOTIDE SEQUENCE [LARGE SCALE GENOMIC DNA]</scope>
    <source>
        <strain evidence="9 10">SCZa-39</strain>
    </source>
</reference>
<feature type="compositionally biased region" description="Basic and acidic residues" evidence="5">
    <location>
        <begin position="591"/>
        <end position="601"/>
    </location>
</feature>
<dbReference type="InterPro" id="IPR013656">
    <property type="entry name" value="PAS_4"/>
</dbReference>
<protein>
    <recommendedName>
        <fullName evidence="2">histidine kinase</fullName>
        <ecNumber evidence="2">2.7.13.3</ecNumber>
    </recommendedName>
</protein>
<dbReference type="SUPFAM" id="SSF55785">
    <property type="entry name" value="PYP-like sensor domain (PAS domain)"/>
    <property type="match status" value="2"/>
</dbReference>
<evidence type="ECO:0000256" key="1">
    <source>
        <dbReference type="ARBA" id="ARBA00000085"/>
    </source>
</evidence>
<feature type="region of interest" description="Disordered" evidence="5">
    <location>
        <begin position="582"/>
        <end position="605"/>
    </location>
</feature>
<dbReference type="SUPFAM" id="SSF55874">
    <property type="entry name" value="ATPase domain of HSP90 chaperone/DNA topoisomerase II/histidine kinase"/>
    <property type="match status" value="2"/>
</dbReference>
<dbReference type="CDD" id="cd16922">
    <property type="entry name" value="HATPase_EvgS-ArcB-TorS-like"/>
    <property type="match status" value="1"/>
</dbReference>
<dbReference type="SMART" id="SM00091">
    <property type="entry name" value="PAS"/>
    <property type="match status" value="2"/>
</dbReference>
<dbReference type="Proteomes" id="UP000245712">
    <property type="component" value="Unassembled WGS sequence"/>
</dbReference>
<gene>
    <name evidence="9" type="ORF">C7402_12592</name>
</gene>
<feature type="domain" description="PAS" evidence="8">
    <location>
        <begin position="798"/>
        <end position="868"/>
    </location>
</feature>
<evidence type="ECO:0000259" key="6">
    <source>
        <dbReference type="PROSITE" id="PS50109"/>
    </source>
</evidence>
<dbReference type="CDD" id="cd17574">
    <property type="entry name" value="REC_OmpR"/>
    <property type="match status" value="1"/>
</dbReference>
<dbReference type="PANTHER" id="PTHR43547">
    <property type="entry name" value="TWO-COMPONENT HISTIDINE KINASE"/>
    <property type="match status" value="1"/>
</dbReference>
<dbReference type="Pfam" id="PF00072">
    <property type="entry name" value="Response_reg"/>
    <property type="match status" value="2"/>
</dbReference>
<dbReference type="SUPFAM" id="SSF47384">
    <property type="entry name" value="Homodimeric domain of signal transducing histidine kinase"/>
    <property type="match status" value="2"/>
</dbReference>
<dbReference type="PROSITE" id="PS50110">
    <property type="entry name" value="RESPONSE_REGULATORY"/>
    <property type="match status" value="2"/>
</dbReference>
<dbReference type="Pfam" id="PF00512">
    <property type="entry name" value="HisKA"/>
    <property type="match status" value="2"/>
</dbReference>
<dbReference type="SMART" id="SM00387">
    <property type="entry name" value="HATPase_c"/>
    <property type="match status" value="2"/>
</dbReference>
<dbReference type="Gene3D" id="3.30.450.20">
    <property type="entry name" value="PAS domain"/>
    <property type="match status" value="3"/>
</dbReference>
<dbReference type="InterPro" id="IPR004358">
    <property type="entry name" value="Sig_transdc_His_kin-like_C"/>
</dbReference>
<dbReference type="Gene3D" id="1.10.287.130">
    <property type="match status" value="2"/>
</dbReference>
<feature type="domain" description="Histidine kinase" evidence="6">
    <location>
        <begin position="1057"/>
        <end position="1275"/>
    </location>
</feature>
<dbReference type="InterPro" id="IPR001789">
    <property type="entry name" value="Sig_transdc_resp-reg_receiver"/>
</dbReference>
<dbReference type="InterPro" id="IPR000014">
    <property type="entry name" value="PAS"/>
</dbReference>
<dbReference type="Gene3D" id="3.30.565.10">
    <property type="entry name" value="Histidine kinase-like ATPase, C-terminal domain"/>
    <property type="match status" value="2"/>
</dbReference>